<dbReference type="Gene3D" id="3.40.50.2000">
    <property type="entry name" value="Glycogen Phosphorylase B"/>
    <property type="match status" value="2"/>
</dbReference>
<feature type="non-terminal residue" evidence="2">
    <location>
        <position position="1"/>
    </location>
</feature>
<accession>C2EVS4</accession>
<dbReference type="SUPFAM" id="SSF53756">
    <property type="entry name" value="UDP-Glycosyltransferase/glycogen phosphorylase"/>
    <property type="match status" value="1"/>
</dbReference>
<dbReference type="Proteomes" id="UP000004483">
    <property type="component" value="Unassembled WGS sequence"/>
</dbReference>
<dbReference type="GO" id="GO:0016757">
    <property type="term" value="F:glycosyltransferase activity"/>
    <property type="evidence" value="ECO:0007669"/>
    <property type="project" value="UniProtKB-KW"/>
</dbReference>
<keyword evidence="2" id="KW-0808">Transferase</keyword>
<keyword evidence="2" id="KW-0328">Glycosyltransferase</keyword>
<evidence type="ECO:0000259" key="1">
    <source>
        <dbReference type="Pfam" id="PF00534"/>
    </source>
</evidence>
<gene>
    <name evidence="2" type="primary">waaB</name>
    <name evidence="2" type="ORF">HMPREF0549_1560</name>
</gene>
<dbReference type="EMBL" id="ACGV01000176">
    <property type="protein sequence ID" value="EEJ39993.1"/>
    <property type="molecule type" value="Genomic_DNA"/>
</dbReference>
<dbReference type="PANTHER" id="PTHR12526">
    <property type="entry name" value="GLYCOSYLTRANSFERASE"/>
    <property type="match status" value="1"/>
</dbReference>
<dbReference type="Pfam" id="PF00534">
    <property type="entry name" value="Glycos_transf_1"/>
    <property type="match status" value="1"/>
</dbReference>
<comment type="caution">
    <text evidence="2">The sequence shown here is derived from an EMBL/GenBank/DDBJ whole genome shotgun (WGS) entry which is preliminary data.</text>
</comment>
<dbReference type="AlphaFoldDB" id="C2EVS4"/>
<dbReference type="InterPro" id="IPR001296">
    <property type="entry name" value="Glyco_trans_1"/>
</dbReference>
<reference evidence="2 3" key="1">
    <citation type="submission" date="2009-01" db="EMBL/GenBank/DDBJ databases">
        <authorList>
            <person name="Qin X."/>
            <person name="Bachman B."/>
            <person name="Battles P."/>
            <person name="Bell A."/>
            <person name="Bess C."/>
            <person name="Bickham C."/>
            <person name="Chaboub L."/>
            <person name="Chen D."/>
            <person name="Coyle M."/>
            <person name="Deiros D.R."/>
            <person name="Dinh H."/>
            <person name="Forbes L."/>
            <person name="Fowler G."/>
            <person name="Francisco L."/>
            <person name="Fu Q."/>
            <person name="Gubbala S."/>
            <person name="Hale W."/>
            <person name="Han Y."/>
            <person name="Hemphill L."/>
            <person name="Highlander S.K."/>
            <person name="Hirani K."/>
            <person name="Hogues M."/>
            <person name="Jackson L."/>
            <person name="Jakkamsetti A."/>
            <person name="Javaid M."/>
            <person name="Jiang H."/>
            <person name="Korchina V."/>
            <person name="Kovar C."/>
            <person name="Lara F."/>
            <person name="Lee S."/>
            <person name="Mata R."/>
            <person name="Mathew T."/>
            <person name="Moen C."/>
            <person name="Morales K."/>
            <person name="Munidasa M."/>
            <person name="Nazareth L."/>
            <person name="Ngo R."/>
            <person name="Nguyen L."/>
            <person name="Okwuonu G."/>
            <person name="Ongeri F."/>
            <person name="Patil S."/>
            <person name="Petrosino J."/>
            <person name="Pham C."/>
            <person name="Pham P."/>
            <person name="Pu L.-L."/>
            <person name="Puazo M."/>
            <person name="Raj R."/>
            <person name="Reid J."/>
            <person name="Rouhana J."/>
            <person name="Saada N."/>
            <person name="Shang Y."/>
            <person name="Simmons D."/>
            <person name="Thornton R."/>
            <person name="Warren J."/>
            <person name="Weissenberger G."/>
            <person name="Zhang J."/>
            <person name="Zhang L."/>
            <person name="Zhou C."/>
            <person name="Zhu D."/>
            <person name="Muzny D."/>
            <person name="Worley K."/>
            <person name="Gibbs R."/>
        </authorList>
    </citation>
    <scope>NUCLEOTIDE SEQUENCE [LARGE SCALE GENOMIC DNA]</scope>
    <source>
        <strain evidence="2 3">ATCC 49540</strain>
    </source>
</reference>
<feature type="non-terminal residue" evidence="2">
    <location>
        <position position="230"/>
    </location>
</feature>
<evidence type="ECO:0000313" key="2">
    <source>
        <dbReference type="EMBL" id="EEJ39993.1"/>
    </source>
</evidence>
<protein>
    <submittedName>
        <fullName evidence="2">Putative lipopolysaccharide 1,6-galactosyltransferase</fullName>
    </submittedName>
</protein>
<evidence type="ECO:0000313" key="3">
    <source>
        <dbReference type="Proteomes" id="UP000004483"/>
    </source>
</evidence>
<dbReference type="PANTHER" id="PTHR12526:SF630">
    <property type="entry name" value="GLYCOSYLTRANSFERASE"/>
    <property type="match status" value="1"/>
</dbReference>
<dbReference type="eggNOG" id="COG0438">
    <property type="taxonomic scope" value="Bacteria"/>
</dbReference>
<name>C2EVS4_9LACO</name>
<proteinExistence type="predicted"/>
<feature type="domain" description="Glycosyl transferase family 1" evidence="1">
    <location>
        <begin position="65"/>
        <end position="211"/>
    </location>
</feature>
<sequence length="230" mass="26670">CNYIIYSWIHFNLEYVNTRFLNLTDYHLAISDGICRQLLELNLGNKSNIYKIYNPVKLSSNVITRKKNNEFIYVGRITYEGQKDIKELIDNLAHLNFNNWTLRVIGEGVDKDKCQRYLDQKYPKLKNKVFWEGWKTNTWASIQQADALILTSSYEGLPMVLLEAISRGLPCLSSSIDGPNSIIQPSINGELYKKGDKDDFSFKLSKLLKTNYDPVVMKQSISPFYINNYI</sequence>
<dbReference type="STRING" id="1423814.HMPREF0549_1560"/>
<organism evidence="2 3">
    <name type="scientific">Limosilactobacillus vaginalis DSM 5837 = ATCC 49540</name>
    <dbReference type="NCBI Taxonomy" id="1423814"/>
    <lineage>
        <taxon>Bacteria</taxon>
        <taxon>Bacillati</taxon>
        <taxon>Bacillota</taxon>
        <taxon>Bacilli</taxon>
        <taxon>Lactobacillales</taxon>
        <taxon>Lactobacillaceae</taxon>
        <taxon>Limosilactobacillus</taxon>
    </lineage>
</organism>